<dbReference type="InParanoid" id="A0A067QJK8"/>
<name>A0A067QJK8_ZOONE</name>
<dbReference type="eggNOG" id="ENOG502RXP1">
    <property type="taxonomic scope" value="Eukaryota"/>
</dbReference>
<accession>A0A067QJK8</accession>
<gene>
    <name evidence="3" type="ORF">L798_01379</name>
</gene>
<feature type="signal peptide" evidence="2">
    <location>
        <begin position="1"/>
        <end position="21"/>
    </location>
</feature>
<proteinExistence type="predicted"/>
<dbReference type="InterPro" id="IPR037462">
    <property type="entry name" value="ERp19"/>
</dbReference>
<dbReference type="CDD" id="cd02959">
    <property type="entry name" value="ERp19"/>
    <property type="match status" value="1"/>
</dbReference>
<dbReference type="Proteomes" id="UP000027135">
    <property type="component" value="Unassembled WGS sequence"/>
</dbReference>
<keyword evidence="4" id="KW-1185">Reference proteome</keyword>
<dbReference type="InterPro" id="IPR036249">
    <property type="entry name" value="Thioredoxin-like_sf"/>
</dbReference>
<dbReference type="SUPFAM" id="SSF52833">
    <property type="entry name" value="Thioredoxin-like"/>
    <property type="match status" value="1"/>
</dbReference>
<dbReference type="STRING" id="136037.A0A067QJK8"/>
<dbReference type="InterPro" id="IPR051099">
    <property type="entry name" value="AGR/TXD"/>
</dbReference>
<keyword evidence="1 2" id="KW-0732">Signal</keyword>
<feature type="chain" id="PRO_5001644097" evidence="2">
    <location>
        <begin position="22"/>
        <end position="164"/>
    </location>
</feature>
<dbReference type="OMA" id="SEHFVMV"/>
<organism evidence="3 4">
    <name type="scientific">Zootermopsis nevadensis</name>
    <name type="common">Dampwood termite</name>
    <dbReference type="NCBI Taxonomy" id="136037"/>
    <lineage>
        <taxon>Eukaryota</taxon>
        <taxon>Metazoa</taxon>
        <taxon>Ecdysozoa</taxon>
        <taxon>Arthropoda</taxon>
        <taxon>Hexapoda</taxon>
        <taxon>Insecta</taxon>
        <taxon>Pterygota</taxon>
        <taxon>Neoptera</taxon>
        <taxon>Polyneoptera</taxon>
        <taxon>Dictyoptera</taxon>
        <taxon>Blattodea</taxon>
        <taxon>Blattoidea</taxon>
        <taxon>Termitoidae</taxon>
        <taxon>Termopsidae</taxon>
        <taxon>Zootermopsis</taxon>
    </lineage>
</organism>
<dbReference type="PANTHER" id="PTHR15337:SF11">
    <property type="entry name" value="THIOREDOXIN DOMAIN-CONTAINING PROTEIN"/>
    <property type="match status" value="1"/>
</dbReference>
<reference evidence="3 4" key="1">
    <citation type="journal article" date="2014" name="Nat. Commun.">
        <title>Molecular traces of alternative social organization in a termite genome.</title>
        <authorList>
            <person name="Terrapon N."/>
            <person name="Li C."/>
            <person name="Robertson H.M."/>
            <person name="Ji L."/>
            <person name="Meng X."/>
            <person name="Booth W."/>
            <person name="Chen Z."/>
            <person name="Childers C.P."/>
            <person name="Glastad K.M."/>
            <person name="Gokhale K."/>
            <person name="Gowin J."/>
            <person name="Gronenberg W."/>
            <person name="Hermansen R.A."/>
            <person name="Hu H."/>
            <person name="Hunt B.G."/>
            <person name="Huylmans A.K."/>
            <person name="Khalil S.M."/>
            <person name="Mitchell R.D."/>
            <person name="Munoz-Torres M.C."/>
            <person name="Mustard J.A."/>
            <person name="Pan H."/>
            <person name="Reese J.T."/>
            <person name="Scharf M.E."/>
            <person name="Sun F."/>
            <person name="Vogel H."/>
            <person name="Xiao J."/>
            <person name="Yang W."/>
            <person name="Yang Z."/>
            <person name="Yang Z."/>
            <person name="Zhou J."/>
            <person name="Zhu J."/>
            <person name="Brent C.S."/>
            <person name="Elsik C.G."/>
            <person name="Goodisman M.A."/>
            <person name="Liberles D.A."/>
            <person name="Roe R.M."/>
            <person name="Vargo E.L."/>
            <person name="Vilcinskas A."/>
            <person name="Wang J."/>
            <person name="Bornberg-Bauer E."/>
            <person name="Korb J."/>
            <person name="Zhang G."/>
            <person name="Liebig J."/>
        </authorList>
    </citation>
    <scope>NUCLEOTIDE SEQUENCE [LARGE SCALE GENOMIC DNA]</scope>
    <source>
        <tissue evidence="3">Whole organism</tissue>
    </source>
</reference>
<dbReference type="OrthoDB" id="262308at2759"/>
<evidence type="ECO:0000313" key="3">
    <source>
        <dbReference type="EMBL" id="KDR08987.1"/>
    </source>
</evidence>
<dbReference type="PROSITE" id="PS00194">
    <property type="entry name" value="THIOREDOXIN_1"/>
    <property type="match status" value="1"/>
</dbReference>
<evidence type="ECO:0000313" key="4">
    <source>
        <dbReference type="Proteomes" id="UP000027135"/>
    </source>
</evidence>
<dbReference type="EMBL" id="KK853284">
    <property type="protein sequence ID" value="KDR08987.1"/>
    <property type="molecule type" value="Genomic_DNA"/>
</dbReference>
<dbReference type="AlphaFoldDB" id="A0A067QJK8"/>
<dbReference type="InterPro" id="IPR017937">
    <property type="entry name" value="Thioredoxin_CS"/>
</dbReference>
<dbReference type="Gene3D" id="3.40.30.10">
    <property type="entry name" value="Glutaredoxin"/>
    <property type="match status" value="1"/>
</dbReference>
<protein>
    <submittedName>
        <fullName evidence="3">Thioredoxin domain-containing protein 12</fullName>
    </submittedName>
</protein>
<evidence type="ECO:0000256" key="2">
    <source>
        <dbReference type="SAM" id="SignalP"/>
    </source>
</evidence>
<dbReference type="PANTHER" id="PTHR15337">
    <property type="entry name" value="ANTERIOR GRADIENT PROTEIN-RELATED"/>
    <property type="match status" value="1"/>
</dbReference>
<sequence length="164" mass="18766">MLLTFNYNWFIGSFFIAIVTASSQNSGRGFGEQYNWFSLKEGLERARNNNKPLMLIIHKTWCGACKALKSQFSASKEIEVLSSHFVMVNAEDDEEPKDEQYFPDGGYVPRILFVEPAGKVRTEFFNEDGNLSYKYFYSNAESVATTMKRVKHSIKSGSRITEEL</sequence>
<evidence type="ECO:0000256" key="1">
    <source>
        <dbReference type="ARBA" id="ARBA00022729"/>
    </source>
</evidence>
<dbReference type="GO" id="GO:0005783">
    <property type="term" value="C:endoplasmic reticulum"/>
    <property type="evidence" value="ECO:0007669"/>
    <property type="project" value="TreeGrafter"/>
</dbReference>
<dbReference type="Pfam" id="PF13899">
    <property type="entry name" value="Thioredoxin_7"/>
    <property type="match status" value="1"/>
</dbReference>